<feature type="transmembrane region" description="Helical" evidence="7">
    <location>
        <begin position="276"/>
        <end position="301"/>
    </location>
</feature>
<keyword evidence="2" id="KW-1003">Cell membrane</keyword>
<dbReference type="KEGG" id="doa:AXF15_03240"/>
<keyword evidence="5 7" id="KW-0472">Membrane</keyword>
<dbReference type="AlphaFoldDB" id="A0A109W5J6"/>
<dbReference type="Pfam" id="PF12704">
    <property type="entry name" value="MacB_PCD"/>
    <property type="match status" value="1"/>
</dbReference>
<dbReference type="InterPro" id="IPR050250">
    <property type="entry name" value="Macrolide_Exporter_MacB"/>
</dbReference>
<feature type="domain" description="ABC3 transporter permease C-terminal" evidence="8">
    <location>
        <begin position="280"/>
        <end position="393"/>
    </location>
</feature>
<keyword evidence="11" id="KW-1185">Reference proteome</keyword>
<dbReference type="Pfam" id="PF02687">
    <property type="entry name" value="FtsX"/>
    <property type="match status" value="1"/>
</dbReference>
<evidence type="ECO:0000256" key="7">
    <source>
        <dbReference type="SAM" id="Phobius"/>
    </source>
</evidence>
<dbReference type="InterPro" id="IPR003838">
    <property type="entry name" value="ABC3_permease_C"/>
</dbReference>
<evidence type="ECO:0000256" key="6">
    <source>
        <dbReference type="ARBA" id="ARBA00038076"/>
    </source>
</evidence>
<protein>
    <submittedName>
        <fullName evidence="10">Multidrug ABC transporter substrate-binding protein</fullName>
    </submittedName>
</protein>
<evidence type="ECO:0000313" key="10">
    <source>
        <dbReference type="EMBL" id="AMD92221.1"/>
    </source>
</evidence>
<dbReference type="EMBL" id="CP014230">
    <property type="protein sequence ID" value="AMD92221.1"/>
    <property type="molecule type" value="Genomic_DNA"/>
</dbReference>
<evidence type="ECO:0000259" key="9">
    <source>
        <dbReference type="Pfam" id="PF12704"/>
    </source>
</evidence>
<comment type="similarity">
    <text evidence="6">Belongs to the ABC-4 integral membrane protein family.</text>
</comment>
<name>A0A109W5J6_9BACT</name>
<keyword evidence="3 7" id="KW-0812">Transmembrane</keyword>
<reference evidence="11" key="1">
    <citation type="submission" date="2016-02" db="EMBL/GenBank/DDBJ databases">
        <authorList>
            <person name="Holder M.E."/>
            <person name="Ajami N.J."/>
            <person name="Petrosino J.F."/>
        </authorList>
    </citation>
    <scope>NUCLEOTIDE SEQUENCE [LARGE SCALE GENOMIC DNA]</scope>
    <source>
        <strain evidence="11">DSM 12838</strain>
    </source>
</reference>
<proteinExistence type="inferred from homology"/>
<dbReference type="PANTHER" id="PTHR30572:SF4">
    <property type="entry name" value="ABC TRANSPORTER PERMEASE YTRF"/>
    <property type="match status" value="1"/>
</dbReference>
<dbReference type="PANTHER" id="PTHR30572">
    <property type="entry name" value="MEMBRANE COMPONENT OF TRANSPORTER-RELATED"/>
    <property type="match status" value="1"/>
</dbReference>
<feature type="domain" description="MacB-like periplasmic core" evidence="9">
    <location>
        <begin position="20"/>
        <end position="238"/>
    </location>
</feature>
<dbReference type="OrthoDB" id="9802264at2"/>
<evidence type="ECO:0000313" key="11">
    <source>
        <dbReference type="Proteomes" id="UP000063964"/>
    </source>
</evidence>
<gene>
    <name evidence="10" type="ORF">AXF15_03240</name>
</gene>
<feature type="transmembrane region" description="Helical" evidence="7">
    <location>
        <begin position="321"/>
        <end position="344"/>
    </location>
</feature>
<keyword evidence="4 7" id="KW-1133">Transmembrane helix</keyword>
<evidence type="ECO:0000256" key="1">
    <source>
        <dbReference type="ARBA" id="ARBA00004651"/>
    </source>
</evidence>
<evidence type="ECO:0000256" key="4">
    <source>
        <dbReference type="ARBA" id="ARBA00022989"/>
    </source>
</evidence>
<dbReference type="GO" id="GO:0022857">
    <property type="term" value="F:transmembrane transporter activity"/>
    <property type="evidence" value="ECO:0007669"/>
    <property type="project" value="TreeGrafter"/>
</dbReference>
<dbReference type="STRING" id="888061.AXF15_03240"/>
<feature type="transmembrane region" description="Helical" evidence="7">
    <location>
        <begin position="364"/>
        <end position="383"/>
    </location>
</feature>
<organism evidence="10 11">
    <name type="scientific">Desulfomicrobium orale DSM 12838</name>
    <dbReference type="NCBI Taxonomy" id="888061"/>
    <lineage>
        <taxon>Bacteria</taxon>
        <taxon>Pseudomonadati</taxon>
        <taxon>Thermodesulfobacteriota</taxon>
        <taxon>Desulfovibrionia</taxon>
        <taxon>Desulfovibrionales</taxon>
        <taxon>Desulfomicrobiaceae</taxon>
        <taxon>Desulfomicrobium</taxon>
    </lineage>
</organism>
<evidence type="ECO:0000256" key="3">
    <source>
        <dbReference type="ARBA" id="ARBA00022692"/>
    </source>
</evidence>
<dbReference type="RefSeq" id="WP_066603259.1">
    <property type="nucleotide sequence ID" value="NZ_CP014230.1"/>
</dbReference>
<dbReference type="InterPro" id="IPR025857">
    <property type="entry name" value="MacB_PCD"/>
</dbReference>
<feature type="transmembrane region" description="Helical" evidence="7">
    <location>
        <begin position="21"/>
        <end position="40"/>
    </location>
</feature>
<comment type="subcellular location">
    <subcellularLocation>
        <location evidence="1">Cell membrane</location>
        <topology evidence="1">Multi-pass membrane protein</topology>
    </subcellularLocation>
</comment>
<accession>A0A109W5J6</accession>
<evidence type="ECO:0000259" key="8">
    <source>
        <dbReference type="Pfam" id="PF02687"/>
    </source>
</evidence>
<evidence type="ECO:0000256" key="5">
    <source>
        <dbReference type="ARBA" id="ARBA00023136"/>
    </source>
</evidence>
<dbReference type="Proteomes" id="UP000063964">
    <property type="component" value="Chromosome"/>
</dbReference>
<evidence type="ECO:0000256" key="2">
    <source>
        <dbReference type="ARBA" id="ARBA00022475"/>
    </source>
</evidence>
<dbReference type="GO" id="GO:0005886">
    <property type="term" value="C:plasma membrane"/>
    <property type="evidence" value="ECO:0007669"/>
    <property type="project" value="UniProtKB-SubCell"/>
</dbReference>
<sequence length="400" mass="42837">MLWNTLLLAMRAIRRNLMRSFLTILGIVIGVAAVITMVTLGNGATKSVSDEISSMGSNLVMVSPGQRFGPGSGSAPKFKSADADAVRSQISDAEYVVPQVRTSGTTVYQANNWSTEICGATEDYFPSGNWKLSAGRVFSDTEERAGKAVCVIGETVREKLFGGQNPVGSEIRVNQFSCEIVGVLKSKGQSGMGSDQDDVVVMPLRTVQRRLTGSQDIQFLSLSVRDGASIDAVKEQLTLLLRERRNIGENEDDDFQVMDTRQLAEVLTGTTRVLTMLLGAVAAVSLLVGGIGIMNIMLVSVTERTREIGVRLAIGALEREVLMQFLIEAVVLSSLGGLAGIALAMAASRILAGIMGVPYIFDPLINIVSFLFSAAIGVIFGYFPARRAAGLNPIDALRHE</sequence>